<accession>A0ABT6Y7A7</accession>
<dbReference type="Proteomes" id="UP001236507">
    <property type="component" value="Unassembled WGS sequence"/>
</dbReference>
<feature type="domain" description="HTH LytTR-type" evidence="1">
    <location>
        <begin position="29"/>
        <end position="115"/>
    </location>
</feature>
<proteinExistence type="predicted"/>
<sequence length="127" mass="14353">MLTFKYPMPSVKANQSSIFCIDKEYFSSDQIVSLIADGNYSSIHLANGKVYISARTLKKYDLILSNLGFIRIHKSSIINPNYVVACPVPEVKLSNGQTLAVSRRKISEVRRRFRYSTTLNPSFDIKG</sequence>
<gene>
    <name evidence="2" type="ORF">QM524_09570</name>
</gene>
<dbReference type="RefSeq" id="WP_283344397.1">
    <property type="nucleotide sequence ID" value="NZ_JASHIF010000008.1"/>
</dbReference>
<evidence type="ECO:0000313" key="2">
    <source>
        <dbReference type="EMBL" id="MDI9859457.1"/>
    </source>
</evidence>
<keyword evidence="3" id="KW-1185">Reference proteome</keyword>
<comment type="caution">
    <text evidence="2">The sequence shown here is derived from an EMBL/GenBank/DDBJ whole genome shotgun (WGS) entry which is preliminary data.</text>
</comment>
<evidence type="ECO:0000259" key="1">
    <source>
        <dbReference type="PROSITE" id="PS50930"/>
    </source>
</evidence>
<protein>
    <submittedName>
        <fullName evidence="2">LytTR family DNA-binding domain-containing protein</fullName>
    </submittedName>
</protein>
<dbReference type="GO" id="GO:0003677">
    <property type="term" value="F:DNA binding"/>
    <property type="evidence" value="ECO:0007669"/>
    <property type="project" value="UniProtKB-KW"/>
</dbReference>
<keyword evidence="2" id="KW-0238">DNA-binding</keyword>
<dbReference type="SMART" id="SM00850">
    <property type="entry name" value="LytTR"/>
    <property type="match status" value="1"/>
</dbReference>
<evidence type="ECO:0000313" key="3">
    <source>
        <dbReference type="Proteomes" id="UP001236507"/>
    </source>
</evidence>
<name>A0ABT6Y7A7_9BACT</name>
<organism evidence="2 3">
    <name type="scientific">Flectobacillus roseus</name>
    <dbReference type="NCBI Taxonomy" id="502259"/>
    <lineage>
        <taxon>Bacteria</taxon>
        <taxon>Pseudomonadati</taxon>
        <taxon>Bacteroidota</taxon>
        <taxon>Cytophagia</taxon>
        <taxon>Cytophagales</taxon>
        <taxon>Flectobacillaceae</taxon>
        <taxon>Flectobacillus</taxon>
    </lineage>
</organism>
<reference evidence="2 3" key="1">
    <citation type="submission" date="2023-05" db="EMBL/GenBank/DDBJ databases">
        <title>Novel species of genus Flectobacillus isolated from stream in China.</title>
        <authorList>
            <person name="Lu H."/>
        </authorList>
    </citation>
    <scope>NUCLEOTIDE SEQUENCE [LARGE SCALE GENOMIC DNA]</scope>
    <source>
        <strain evidence="2 3">KCTC 42575</strain>
    </source>
</reference>
<dbReference type="Gene3D" id="2.40.50.1020">
    <property type="entry name" value="LytTr DNA-binding domain"/>
    <property type="match status" value="1"/>
</dbReference>
<dbReference type="Pfam" id="PF04397">
    <property type="entry name" value="LytTR"/>
    <property type="match status" value="1"/>
</dbReference>
<dbReference type="InterPro" id="IPR007492">
    <property type="entry name" value="LytTR_DNA-bd_dom"/>
</dbReference>
<dbReference type="EMBL" id="JASHIF010000008">
    <property type="protein sequence ID" value="MDI9859457.1"/>
    <property type="molecule type" value="Genomic_DNA"/>
</dbReference>
<dbReference type="PROSITE" id="PS50930">
    <property type="entry name" value="HTH_LYTTR"/>
    <property type="match status" value="1"/>
</dbReference>